<proteinExistence type="predicted"/>
<dbReference type="GO" id="GO:0005524">
    <property type="term" value="F:ATP binding"/>
    <property type="evidence" value="ECO:0007669"/>
    <property type="project" value="UniProtKB-KW"/>
</dbReference>
<dbReference type="InterPro" id="IPR016151">
    <property type="entry name" value="DNA_mismatch_repair_MutS_N"/>
</dbReference>
<feature type="region of interest" description="Disordered" evidence="6">
    <location>
        <begin position="1444"/>
        <end position="1497"/>
    </location>
</feature>
<dbReference type="Gene3D" id="3.40.50.300">
    <property type="entry name" value="P-loop containing nucleotide triphosphate hydrolases"/>
    <property type="match status" value="1"/>
</dbReference>
<feature type="compositionally biased region" description="Basic and acidic residues" evidence="6">
    <location>
        <begin position="1849"/>
        <end position="1873"/>
    </location>
</feature>
<evidence type="ECO:0000256" key="1">
    <source>
        <dbReference type="ARBA" id="ARBA00022741"/>
    </source>
</evidence>
<feature type="compositionally biased region" description="Basic and acidic residues" evidence="6">
    <location>
        <begin position="602"/>
        <end position="625"/>
    </location>
</feature>
<organism evidence="8">
    <name type="scientific">Toxoplasma gondii (strain ATCC 50861 / VEG)</name>
    <dbReference type="NCBI Taxonomy" id="432359"/>
    <lineage>
        <taxon>Eukaryota</taxon>
        <taxon>Sar</taxon>
        <taxon>Alveolata</taxon>
        <taxon>Apicomplexa</taxon>
        <taxon>Conoidasida</taxon>
        <taxon>Coccidia</taxon>
        <taxon>Eucoccidiorida</taxon>
        <taxon>Eimeriorina</taxon>
        <taxon>Sarcocystidae</taxon>
        <taxon>Toxoplasma</taxon>
    </lineage>
</organism>
<feature type="coiled-coil region" evidence="5">
    <location>
        <begin position="986"/>
        <end position="1013"/>
    </location>
</feature>
<keyword evidence="4" id="KW-0238">DNA-binding</keyword>
<feature type="region of interest" description="Disordered" evidence="6">
    <location>
        <begin position="1849"/>
        <end position="1880"/>
    </location>
</feature>
<dbReference type="PANTHER" id="PTHR48448">
    <property type="entry name" value="MUTL PROTEIN ISOFORM 1"/>
    <property type="match status" value="1"/>
</dbReference>
<feature type="region of interest" description="Disordered" evidence="6">
    <location>
        <begin position="756"/>
        <end position="821"/>
    </location>
</feature>
<keyword evidence="2" id="KW-0227">DNA damage</keyword>
<dbReference type="InterPro" id="IPR053276">
    <property type="entry name" value="MtDNA_mismatch_repair_MutS"/>
</dbReference>
<evidence type="ECO:0000256" key="2">
    <source>
        <dbReference type="ARBA" id="ARBA00022763"/>
    </source>
</evidence>
<keyword evidence="5" id="KW-0175">Coiled coil</keyword>
<reference evidence="8" key="1">
    <citation type="journal article" date="2015" name="PLoS ONE">
        <title>Comprehensive Evaluation of Toxoplasma gondii VEG and Neospora caninum LIV Genomes with Tachyzoite Stage Transcriptome and Proteome Defines Novel Transcript Features.</title>
        <authorList>
            <person name="Ramaprasad A."/>
            <person name="Mourier T."/>
            <person name="Naeem R."/>
            <person name="Malas T.B."/>
            <person name="Moussa E."/>
            <person name="Panigrahi A."/>
            <person name="Vermont S.J."/>
            <person name="Otto T.D."/>
            <person name="Wastling J."/>
            <person name="Pain A."/>
        </authorList>
    </citation>
    <scope>NUCLEOTIDE SEQUENCE</scope>
    <source>
        <strain evidence="8">VEG</strain>
    </source>
</reference>
<dbReference type="Pfam" id="PF00488">
    <property type="entry name" value="MutS_V"/>
    <property type="match status" value="1"/>
</dbReference>
<evidence type="ECO:0000256" key="4">
    <source>
        <dbReference type="ARBA" id="ARBA00023125"/>
    </source>
</evidence>
<feature type="region of interest" description="Disordered" evidence="6">
    <location>
        <begin position="210"/>
        <end position="230"/>
    </location>
</feature>
<dbReference type="InterPro" id="IPR007695">
    <property type="entry name" value="DNA_mismatch_repair_MutS-lik_N"/>
</dbReference>
<keyword evidence="3" id="KW-0067">ATP-binding</keyword>
<dbReference type="SUPFAM" id="SSF55271">
    <property type="entry name" value="DNA repair protein MutS, domain I"/>
    <property type="match status" value="1"/>
</dbReference>
<dbReference type="GO" id="GO:0030983">
    <property type="term" value="F:mismatched DNA binding"/>
    <property type="evidence" value="ECO:0007669"/>
    <property type="project" value="InterPro"/>
</dbReference>
<dbReference type="SUPFAM" id="SSF52540">
    <property type="entry name" value="P-loop containing nucleoside triphosphate hydrolases"/>
    <property type="match status" value="1"/>
</dbReference>
<feature type="region of interest" description="Disordered" evidence="6">
    <location>
        <begin position="1293"/>
        <end position="1326"/>
    </location>
</feature>
<feature type="compositionally biased region" description="Basic and acidic residues" evidence="6">
    <location>
        <begin position="2153"/>
        <end position="2167"/>
    </location>
</feature>
<sequence>MGGDSVCSDRDQEWRFSSRQEFFCSIASRALRPASGPGAPLRGSASFARYRWKLQTILFSLVCISVEVNARLLMEMFPRQRGCRQGLACSVPQAYWSINALLSANKMHGRTSKSFLQKVAKRDSSCGGWATLGQHQLLDFFSAAARDAAGQLRGCRASLPFLASSRRVAFVVHPDRRLARPTIQLPHAISDRQTHFPSNASRLSGRFFHTQKRPEAPTRDNLLGPKPSRRAEENCSVLRSSAESCPPPSVAVHPTFLARLPLLSRPASRRLLSFLSFDHPSMVPDSLHMPPLLVFVREQKRLRPDKVLIIQASSKVGDFFEAYGLDAVLLVEYCGLNPMGGKAKAGCPKQNLQQTLDCLTSEGFSVSVFEEFASPVAATPIAPGNRKLRLLTQIVSPSSPLYLPAHMPLYEGEIGAHTPDSEPIFSLYYSPSAGYACGEIDVPQRTLRVEGGLTADGVEMRITSATGGAPRGELYVHQMSALGVRDDGTTRLAKRLFPSLQKIYLRDYSSPSAFHRAVLRHLTASLQVPHSEFTIRSHLDYFSPSVAVPEPAASPADPCLLSPSELGASQAAPARNGSLSFPENRAPFTPEPQLSTAALSAEDARRQAETLERGLAEDGRARTDAALRSASEESPAEPPRQNSGEVVSPHSQQVPPLLARPQKHRPHPLYVSTASQLGLLRPSGRQGNTVASTSSFVVPPLHLAALPPGAPVTSTRFIQRLLLFPPPHAVADAVQNILRQLLRLGCTDSRLSSTFMKHFPESSSPSAERSQAPTGKEEGDGVCVGCQSPPRATDFSAKNRSSERGLAQSGQAAAPDSSAENLATHAENSDVLLVPSVRVMDAGKLVQVISSRSANRRFFLEVLTLLAPTRYCLRRYPPSLLKPLLTVLQHETQQQVCQERFLQGVEKAIALIEQVLLLEEEEQEAAAEGAALAAIAAAEQMSRLAASEVQGRPFESLSPHSQSAQSGGNSTFGGDSRDIYSAADAAAAAARAVAEAAAAREAAEEAAARAMATVAGGHATSSSTRGLLPILDDYFKRMERFRGHIQPFCVPYAHALVAAAVDDLLVSIFEDFAGAARMPALPAVCTLEEFLPSRSRAPGGEKTPLTARDVVDLFIALERRQTPGKGSAAPSARLAWLLEKQTPVRLKIPPAALFSSIAALQRQRLAAAKSGDFGRPAGEWLRLIAALQKKLWGDTLNESVYLKKGKPPLEPVKATNRNGREKNAKSSAALTPEFECGVAEAQAANAVTHGVERSSCREAFEALGETPGEALVSREEGMGSGLRVTERATELHAGEFGTNERETNEQRSAVATTPQWSKTPEHPRDRHGHQIASAWTTPRVAACSRAYTAAKNFAASAVEKRLRELSRDLQPLLPDILLAAHLIIILQSLSHHSTFAATNGWHLPQLLDPNAEAELKVDTLTPYYMRRPDLNTLRRQRAVQRDRAALLEREDRGSDTNRIAESRRTGTKNEELPTDDGFANANRTQSRDPLSEQVQKDTASLLAHASSSLSKEREVVSYSFDMHGLFVLTGENMAGKSTFCRSVLALVVLANAGLFCPCGPATTVPRYGAFLASSYMAHDSPLENKSFFYEELSQLHNILSQARSYGKVLPEKTATLPASSLSSDTSDAGVSLRTETADVALTTPFVIVDEPCKGTAPKWGAGFVGAALELLCRGNTHGVLSTHLHHELSRLPLDLQPNVRFKRMGVRKRNPTSLVLPESCSGLASLTGGRDLPRFKSSQPLSSPLDSDKRTHFAAGSLGDDRLYTFELLDGICQDSNAMQTAWKVGMPSGIITRANALQAHLDAVDQGKIPCKIGGVSRGAVIKDGDGANTGISSETSDEIVSSGTIAEKRFPEMHETPKQPPDELPRHRNENGQEPQGTTADISETVQLHTFHQPNPENAGSQNGEPTPCGGIGLFAEPQGIVDFPNRSASVMSAFASSAMASNALLARLRLAMIETTRELTCANAPAECVRNQAESRNNALHSVDTNAERPPLKIASAKDVLPVLELPALSRRLAAPPPWQDCSACVYMLVAPCTAARNAHRRAYLASEVPMRRPPDFPAQEATRSRASADEPAGFCANVYVGETERLETRLRTHSRSPLWAHARVLVVRVKNKAEAREVETALIRRLKEEKGVVLMSLKDGNRRASGLSVREDVSTSESQDGRD</sequence>
<keyword evidence="1" id="KW-0547">Nucleotide-binding</keyword>
<feature type="compositionally biased region" description="Basic and acidic residues" evidence="6">
    <location>
        <begin position="1293"/>
        <end position="1305"/>
    </location>
</feature>
<protein>
    <submittedName>
        <fullName evidence="8">Mismatch repair protein, putative</fullName>
    </submittedName>
</protein>
<evidence type="ECO:0000256" key="3">
    <source>
        <dbReference type="ARBA" id="ARBA00022840"/>
    </source>
</evidence>
<dbReference type="Pfam" id="PF01624">
    <property type="entry name" value="MutS_I"/>
    <property type="match status" value="1"/>
</dbReference>
<dbReference type="InterPro" id="IPR000432">
    <property type="entry name" value="DNA_mismatch_repair_MutS_C"/>
</dbReference>
<accession>A0A0F7VBY6</accession>
<gene>
    <name evidence="8" type="ORF">BN1205_071000</name>
</gene>
<feature type="region of interest" description="Disordered" evidence="6">
    <location>
        <begin position="569"/>
        <end position="666"/>
    </location>
</feature>
<feature type="compositionally biased region" description="Polar residues" evidence="6">
    <location>
        <begin position="756"/>
        <end position="773"/>
    </location>
</feature>
<dbReference type="SMART" id="SM00534">
    <property type="entry name" value="MUTSac"/>
    <property type="match status" value="1"/>
</dbReference>
<feature type="domain" description="DNA mismatch repair proteins mutS family" evidence="7">
    <location>
        <begin position="1523"/>
        <end position="1800"/>
    </location>
</feature>
<feature type="compositionally biased region" description="Basic and acidic residues" evidence="6">
    <location>
        <begin position="1444"/>
        <end position="1471"/>
    </location>
</feature>
<feature type="compositionally biased region" description="Polar residues" evidence="6">
    <location>
        <begin position="958"/>
        <end position="972"/>
    </location>
</feature>
<evidence type="ECO:0000313" key="8">
    <source>
        <dbReference type="EMBL" id="CEL78143.1"/>
    </source>
</evidence>
<feature type="compositionally biased region" description="Polar residues" evidence="6">
    <location>
        <begin position="1306"/>
        <end position="1318"/>
    </location>
</feature>
<evidence type="ECO:0000256" key="5">
    <source>
        <dbReference type="SAM" id="Coils"/>
    </source>
</evidence>
<feature type="compositionally biased region" description="Polar residues" evidence="6">
    <location>
        <begin position="640"/>
        <end position="654"/>
    </location>
</feature>
<evidence type="ECO:0000256" key="6">
    <source>
        <dbReference type="SAM" id="MobiDB-lite"/>
    </source>
</evidence>
<dbReference type="Gene3D" id="3.40.1170.10">
    <property type="entry name" value="DNA repair protein MutS, domain I"/>
    <property type="match status" value="1"/>
</dbReference>
<evidence type="ECO:0000259" key="7">
    <source>
        <dbReference type="SMART" id="SM00534"/>
    </source>
</evidence>
<name>A0A0F7VBY6_TOXGV</name>
<feature type="region of interest" description="Disordered" evidence="6">
    <location>
        <begin position="2148"/>
        <end position="2167"/>
    </location>
</feature>
<feature type="region of interest" description="Disordered" evidence="6">
    <location>
        <begin position="952"/>
        <end position="972"/>
    </location>
</feature>
<dbReference type="PANTHER" id="PTHR48448:SF1">
    <property type="entry name" value="MUTL PROTEIN ISOFORM 1"/>
    <property type="match status" value="1"/>
</dbReference>
<dbReference type="GO" id="GO:0006298">
    <property type="term" value="P:mismatch repair"/>
    <property type="evidence" value="ECO:0007669"/>
    <property type="project" value="InterPro"/>
</dbReference>
<dbReference type="EMBL" id="LN714502">
    <property type="protein sequence ID" value="CEL78143.1"/>
    <property type="molecule type" value="Genomic_DNA"/>
</dbReference>
<dbReference type="InterPro" id="IPR027417">
    <property type="entry name" value="P-loop_NTPase"/>
</dbReference>